<gene>
    <name evidence="2" type="ORF">A2117_00900</name>
</gene>
<reference evidence="2 3" key="1">
    <citation type="journal article" date="2016" name="Nat. Commun.">
        <title>Thousands of microbial genomes shed light on interconnected biogeochemical processes in an aquifer system.</title>
        <authorList>
            <person name="Anantharaman K."/>
            <person name="Brown C.T."/>
            <person name="Hug L.A."/>
            <person name="Sharon I."/>
            <person name="Castelle C.J."/>
            <person name="Probst A.J."/>
            <person name="Thomas B.C."/>
            <person name="Singh A."/>
            <person name="Wilkins M.J."/>
            <person name="Karaoz U."/>
            <person name="Brodie E.L."/>
            <person name="Williams K.H."/>
            <person name="Hubbard S.S."/>
            <person name="Banfield J.F."/>
        </authorList>
    </citation>
    <scope>NUCLEOTIDE SEQUENCE [LARGE SCALE GENOMIC DNA]</scope>
</reference>
<evidence type="ECO:0000313" key="2">
    <source>
        <dbReference type="EMBL" id="OHA62391.1"/>
    </source>
</evidence>
<evidence type="ECO:0000256" key="1">
    <source>
        <dbReference type="ARBA" id="ARBA00022801"/>
    </source>
</evidence>
<dbReference type="AlphaFoldDB" id="A0A1G2QR54"/>
<dbReference type="InterPro" id="IPR005754">
    <property type="entry name" value="Sortase"/>
</dbReference>
<protein>
    <recommendedName>
        <fullName evidence="4">Sortase</fullName>
    </recommendedName>
</protein>
<proteinExistence type="predicted"/>
<dbReference type="Gene3D" id="2.40.260.10">
    <property type="entry name" value="Sortase"/>
    <property type="match status" value="1"/>
</dbReference>
<dbReference type="STRING" id="1802443.A2117_00900"/>
<dbReference type="Proteomes" id="UP000179245">
    <property type="component" value="Unassembled WGS sequence"/>
</dbReference>
<accession>A0A1G2QR54</accession>
<sequence length="227" mass="25885">MDFREKPINLLIEIRKVFLFFCFSFLFFFLILSLNQAFGYFRNQLNVFETQAQVLKEGLPSASTLSPIAEKESQTEKIKFILTEKPDSLEIPRLSLGVPLIFSKTPDIKEVVKDLLKGVAVYPGSALPGQGGAGRMFILGHSSPPGFPKLKYYWVFSKLNDLETGDEIFINFEKKQYRYQVTQKIFLEKGGEIPINENGSQQFIYLITCWPPGQDLRRLAVEAVLTD</sequence>
<dbReference type="EMBL" id="MHTO01000015">
    <property type="protein sequence ID" value="OHA62391.1"/>
    <property type="molecule type" value="Genomic_DNA"/>
</dbReference>
<evidence type="ECO:0008006" key="4">
    <source>
        <dbReference type="Google" id="ProtNLM"/>
    </source>
</evidence>
<comment type="caution">
    <text evidence="2">The sequence shown here is derived from an EMBL/GenBank/DDBJ whole genome shotgun (WGS) entry which is preliminary data.</text>
</comment>
<name>A0A1G2QR54_9BACT</name>
<dbReference type="GO" id="GO:0016787">
    <property type="term" value="F:hydrolase activity"/>
    <property type="evidence" value="ECO:0007669"/>
    <property type="project" value="UniProtKB-KW"/>
</dbReference>
<organism evidence="2 3">
    <name type="scientific">Candidatus Wildermuthbacteria bacterium GWA2_46_15</name>
    <dbReference type="NCBI Taxonomy" id="1802443"/>
    <lineage>
        <taxon>Bacteria</taxon>
        <taxon>Candidatus Wildermuthiibacteriota</taxon>
    </lineage>
</organism>
<dbReference type="Pfam" id="PF04203">
    <property type="entry name" value="Sortase"/>
    <property type="match status" value="1"/>
</dbReference>
<dbReference type="InterPro" id="IPR023365">
    <property type="entry name" value="Sortase_dom-sf"/>
</dbReference>
<evidence type="ECO:0000313" key="3">
    <source>
        <dbReference type="Proteomes" id="UP000179245"/>
    </source>
</evidence>
<keyword evidence="1" id="KW-0378">Hydrolase</keyword>
<dbReference type="SUPFAM" id="SSF63817">
    <property type="entry name" value="Sortase"/>
    <property type="match status" value="1"/>
</dbReference>